<accession>A0ABQ6MP45</accession>
<dbReference type="Proteomes" id="UP001165060">
    <property type="component" value="Unassembled WGS sequence"/>
</dbReference>
<gene>
    <name evidence="2" type="ORF">TeGR_g15045</name>
</gene>
<sequence length="270" mass="30651">MIPHTMFFTYAHDILATKSPPHFYANIRHTIDAYRGLWGEPSVTVHEYERVEGRGEVAGAQHVYRPWGNMFHPGLVATVRFLDDDACRAVIERVEPKLVPRFDEETQGKYKADVCRVAALYEEGGYYFDIDIAVIEPLALDADVGFSTAFEAPQPHIPLHETNLFQAFLAAAPRHPILKEALRIMLAYYEGTHKLHGEMGTSTLKDAHDAVPKDKRGTIRWLHEMHLKPGEYPELTRQEGTGCCCNYVVHDETDHKPYFWSRIVGGSSLC</sequence>
<dbReference type="PANTHER" id="PTHR32385">
    <property type="entry name" value="MANNOSYL PHOSPHORYLINOSITOL CERAMIDE SYNTHASE"/>
    <property type="match status" value="1"/>
</dbReference>
<dbReference type="InterPro" id="IPR051706">
    <property type="entry name" value="Glycosyltransferase_domain"/>
</dbReference>
<keyword evidence="3" id="KW-1185">Reference proteome</keyword>
<dbReference type="Pfam" id="PF04488">
    <property type="entry name" value="Gly_transf_sug"/>
    <property type="match status" value="1"/>
</dbReference>
<protein>
    <recommendedName>
        <fullName evidence="4">Glycosyltransferase</fullName>
    </recommendedName>
</protein>
<dbReference type="EMBL" id="BRYB01001607">
    <property type="protein sequence ID" value="GMI29574.1"/>
    <property type="molecule type" value="Genomic_DNA"/>
</dbReference>
<proteinExistence type="predicted"/>
<keyword evidence="1" id="KW-0808">Transferase</keyword>
<dbReference type="InterPro" id="IPR029044">
    <property type="entry name" value="Nucleotide-diphossugar_trans"/>
</dbReference>
<evidence type="ECO:0000313" key="3">
    <source>
        <dbReference type="Proteomes" id="UP001165060"/>
    </source>
</evidence>
<dbReference type="SUPFAM" id="SSF53448">
    <property type="entry name" value="Nucleotide-diphospho-sugar transferases"/>
    <property type="match status" value="1"/>
</dbReference>
<dbReference type="Gene3D" id="3.90.550.20">
    <property type="match status" value="1"/>
</dbReference>
<dbReference type="InterPro" id="IPR007577">
    <property type="entry name" value="GlycoTrfase_DXD_sugar-bd_CS"/>
</dbReference>
<reference evidence="2 3" key="1">
    <citation type="journal article" date="2023" name="Commun. Biol.">
        <title>Genome analysis of Parmales, the sister group of diatoms, reveals the evolutionary specialization of diatoms from phago-mixotrophs to photoautotrophs.</title>
        <authorList>
            <person name="Ban H."/>
            <person name="Sato S."/>
            <person name="Yoshikawa S."/>
            <person name="Yamada K."/>
            <person name="Nakamura Y."/>
            <person name="Ichinomiya M."/>
            <person name="Sato N."/>
            <person name="Blanc-Mathieu R."/>
            <person name="Endo H."/>
            <person name="Kuwata A."/>
            <person name="Ogata H."/>
        </authorList>
    </citation>
    <scope>NUCLEOTIDE SEQUENCE [LARGE SCALE GENOMIC DNA]</scope>
</reference>
<name>A0ABQ6MP45_9STRA</name>
<dbReference type="PANTHER" id="PTHR32385:SF15">
    <property type="entry name" value="INOSITOL PHOSPHOCERAMIDE MANNOSYLTRANSFERASE 1"/>
    <property type="match status" value="1"/>
</dbReference>
<evidence type="ECO:0008006" key="4">
    <source>
        <dbReference type="Google" id="ProtNLM"/>
    </source>
</evidence>
<evidence type="ECO:0000313" key="2">
    <source>
        <dbReference type="EMBL" id="GMI29574.1"/>
    </source>
</evidence>
<comment type="caution">
    <text evidence="2">The sequence shown here is derived from an EMBL/GenBank/DDBJ whole genome shotgun (WGS) entry which is preliminary data.</text>
</comment>
<organism evidence="2 3">
    <name type="scientific">Tetraparma gracilis</name>
    <dbReference type="NCBI Taxonomy" id="2962635"/>
    <lineage>
        <taxon>Eukaryota</taxon>
        <taxon>Sar</taxon>
        <taxon>Stramenopiles</taxon>
        <taxon>Ochrophyta</taxon>
        <taxon>Bolidophyceae</taxon>
        <taxon>Parmales</taxon>
        <taxon>Triparmaceae</taxon>
        <taxon>Tetraparma</taxon>
    </lineage>
</organism>
<evidence type="ECO:0000256" key="1">
    <source>
        <dbReference type="ARBA" id="ARBA00022679"/>
    </source>
</evidence>